<dbReference type="Pfam" id="PF13304">
    <property type="entry name" value="AAA_21"/>
    <property type="match status" value="1"/>
</dbReference>
<gene>
    <name evidence="2" type="ORF">LPB072_08040</name>
    <name evidence="3" type="ORF">LPB72_17535</name>
</gene>
<dbReference type="EMBL" id="LVWD01000034">
    <property type="protein sequence ID" value="OAD39989.1"/>
    <property type="molecule type" value="Genomic_DNA"/>
</dbReference>
<dbReference type="GO" id="GO:0016887">
    <property type="term" value="F:ATP hydrolysis activity"/>
    <property type="evidence" value="ECO:0007669"/>
    <property type="project" value="InterPro"/>
</dbReference>
<evidence type="ECO:0000313" key="3">
    <source>
        <dbReference type="EMBL" id="OAD39989.1"/>
    </source>
</evidence>
<dbReference type="InterPro" id="IPR027417">
    <property type="entry name" value="P-loop_NTPase"/>
</dbReference>
<name>A0A167GXC3_9BURK</name>
<dbReference type="AlphaFoldDB" id="A0A167GXC3"/>
<feature type="domain" description="ATPase AAA-type core" evidence="1">
    <location>
        <begin position="54"/>
        <end position="386"/>
    </location>
</feature>
<evidence type="ECO:0000259" key="1">
    <source>
        <dbReference type="Pfam" id="PF13304"/>
    </source>
</evidence>
<dbReference type="OrthoDB" id="9809324at2"/>
<evidence type="ECO:0000313" key="5">
    <source>
        <dbReference type="Proteomes" id="UP000185680"/>
    </source>
</evidence>
<dbReference type="InterPro" id="IPR003959">
    <property type="entry name" value="ATPase_AAA_core"/>
</dbReference>
<dbReference type="EMBL" id="CP017476">
    <property type="protein sequence ID" value="AOW12801.1"/>
    <property type="molecule type" value="Genomic_DNA"/>
</dbReference>
<dbReference type="KEGG" id="hyl:LPB072_08040"/>
<dbReference type="PANTHER" id="PTHR40396">
    <property type="entry name" value="ATPASE-LIKE PROTEIN"/>
    <property type="match status" value="1"/>
</dbReference>
<dbReference type="SUPFAM" id="SSF52540">
    <property type="entry name" value="P-loop containing nucleoside triphosphate hydrolases"/>
    <property type="match status" value="1"/>
</dbReference>
<reference evidence="2 5" key="2">
    <citation type="submission" date="2016-10" db="EMBL/GenBank/DDBJ databases">
        <title>Hydorgenophaga sp. LPB0072 isolated from gastropod.</title>
        <authorList>
            <person name="Kim E."/>
            <person name="Yi H."/>
        </authorList>
    </citation>
    <scope>NUCLEOTIDE SEQUENCE [LARGE SCALE GENOMIC DNA]</scope>
    <source>
        <strain evidence="2 5">LPB0072</strain>
    </source>
</reference>
<dbReference type="PANTHER" id="PTHR40396:SF1">
    <property type="entry name" value="ATPASE AAA-TYPE CORE DOMAIN-CONTAINING PROTEIN"/>
    <property type="match status" value="1"/>
</dbReference>
<keyword evidence="4" id="KW-1185">Reference proteome</keyword>
<dbReference type="STRING" id="1763535.LPB072_08040"/>
<evidence type="ECO:0000313" key="4">
    <source>
        <dbReference type="Proteomes" id="UP000185657"/>
    </source>
</evidence>
<dbReference type="Proteomes" id="UP000185680">
    <property type="component" value="Chromosome"/>
</dbReference>
<dbReference type="Proteomes" id="UP000185657">
    <property type="component" value="Unassembled WGS sequence"/>
</dbReference>
<dbReference type="RefSeq" id="WP_066093908.1">
    <property type="nucleotide sequence ID" value="NZ_CP017476.1"/>
</dbReference>
<proteinExistence type="predicted"/>
<sequence length="455" mass="50465">MLLRFGVENHGSIESYQELQLTATSLKDDESGLIPVASETAAGIEKALKVVPVLGIYGANASGKSTLLSAMEFFGDGIVSSHTGRASSSGTPYYPFLLNESSKEKPSRYDADIVLDGYRYHYGYSLDGKKIVQEWLYSFDLSAPRQVRSVLFARETNSDLNIEFKFGKALKGENKQIAKLVRPNSLFLSAAAQNSHPQITPIFEFFFSKVVHRLDSKINEASIAEQITAYFGADEGRQKMAIEFLKAADIGVNGIDFSKSPPDKRTAELLQDFEQVLKKHLPQNEENFEFPKNVDRPKVELLHIGKDRGKYPIKLKRESTGTLALLQLLGPAFARLNEGGLLIVDELNTALHPLVSRELIKLFSSPDTNIGKSQLIFSTHDTNLLSGGLLRRDQLWFTEKDLGGATHVYALSDIKVRATDNFEQGYLEGRFGATPFMGCSLKDFVRTLHASTAED</sequence>
<dbReference type="GO" id="GO:0005524">
    <property type="term" value="F:ATP binding"/>
    <property type="evidence" value="ECO:0007669"/>
    <property type="project" value="InterPro"/>
</dbReference>
<evidence type="ECO:0000313" key="2">
    <source>
        <dbReference type="EMBL" id="AOW12801.1"/>
    </source>
</evidence>
<accession>A0A167GXC3</accession>
<dbReference type="Gene3D" id="3.40.50.300">
    <property type="entry name" value="P-loop containing nucleotide triphosphate hydrolases"/>
    <property type="match status" value="1"/>
</dbReference>
<protein>
    <recommendedName>
        <fullName evidence="1">ATPase AAA-type core domain-containing protein</fullName>
    </recommendedName>
</protein>
<reference evidence="3 4" key="1">
    <citation type="submission" date="2016-02" db="EMBL/GenBank/DDBJ databases">
        <title>Draft genome sequence of Hydrogenophaga sp. LPB0072.</title>
        <authorList>
            <person name="Shin S.-K."/>
            <person name="Yi H."/>
        </authorList>
    </citation>
    <scope>NUCLEOTIDE SEQUENCE [LARGE SCALE GENOMIC DNA]</scope>
    <source>
        <strain evidence="3 4">LPB0072</strain>
    </source>
</reference>
<organism evidence="2 5">
    <name type="scientific">Hydrogenophaga crassostreae</name>
    <dbReference type="NCBI Taxonomy" id="1763535"/>
    <lineage>
        <taxon>Bacteria</taxon>
        <taxon>Pseudomonadati</taxon>
        <taxon>Pseudomonadota</taxon>
        <taxon>Betaproteobacteria</taxon>
        <taxon>Burkholderiales</taxon>
        <taxon>Comamonadaceae</taxon>
        <taxon>Hydrogenophaga</taxon>
    </lineage>
</organism>